<feature type="compositionally biased region" description="Basic residues" evidence="1">
    <location>
        <begin position="40"/>
        <end position="51"/>
    </location>
</feature>
<dbReference type="GO" id="GO:0016301">
    <property type="term" value="F:kinase activity"/>
    <property type="evidence" value="ECO:0007669"/>
    <property type="project" value="UniProtKB-KW"/>
</dbReference>
<feature type="region of interest" description="Disordered" evidence="1">
    <location>
        <begin position="199"/>
        <end position="248"/>
    </location>
</feature>
<feature type="region of interest" description="Disordered" evidence="1">
    <location>
        <begin position="30"/>
        <end position="63"/>
    </location>
</feature>
<name>A0A2Z7D0U3_9LAMI</name>
<evidence type="ECO:0000313" key="3">
    <source>
        <dbReference type="Proteomes" id="UP000250235"/>
    </source>
</evidence>
<dbReference type="Proteomes" id="UP000250235">
    <property type="component" value="Unassembled WGS sequence"/>
</dbReference>
<keyword evidence="2" id="KW-0808">Transferase</keyword>
<keyword evidence="3" id="KW-1185">Reference proteome</keyword>
<organism evidence="2 3">
    <name type="scientific">Dorcoceras hygrometricum</name>
    <dbReference type="NCBI Taxonomy" id="472368"/>
    <lineage>
        <taxon>Eukaryota</taxon>
        <taxon>Viridiplantae</taxon>
        <taxon>Streptophyta</taxon>
        <taxon>Embryophyta</taxon>
        <taxon>Tracheophyta</taxon>
        <taxon>Spermatophyta</taxon>
        <taxon>Magnoliopsida</taxon>
        <taxon>eudicotyledons</taxon>
        <taxon>Gunneridae</taxon>
        <taxon>Pentapetalae</taxon>
        <taxon>asterids</taxon>
        <taxon>lamiids</taxon>
        <taxon>Lamiales</taxon>
        <taxon>Gesneriaceae</taxon>
        <taxon>Didymocarpoideae</taxon>
        <taxon>Trichosporeae</taxon>
        <taxon>Loxocarpinae</taxon>
        <taxon>Dorcoceras</taxon>
    </lineage>
</organism>
<accession>A0A2Z7D0U3</accession>
<sequence>MLISSGLIVQADEGVSLPVVDLIDAPRRQQGLTRSAQTKTPRRVGRNKFQRGKAAEAARGTSGGREEVALPNQLVVVSVQYGPFNPYIPIGSTTIGKSRVARDPIAMYTSWRSNSDIASVTRQLHTQIAASTINQIDMHREVKELNAKVDAIALNLELVKRDAEVTKEAILHQIFEFQSQAQANHIILTTQLGQIVEDLNRGGNDKKGEEVSSRGPQSSRARVPVRIERRPLPTREPSPDAQSSGQYLSAEQAAEFENIYQSTSDMTAGSISVGIQSWGIRWKSADDKSTEAFFRQISRSIISADVFIKRRVSRQLQFPLVPSIGFCDREEPAGALLDDNQQVHYLRETSRQLQ</sequence>
<reference evidence="2 3" key="1">
    <citation type="journal article" date="2015" name="Proc. Natl. Acad. Sci. U.S.A.">
        <title>The resurrection genome of Boea hygrometrica: A blueprint for survival of dehydration.</title>
        <authorList>
            <person name="Xiao L."/>
            <person name="Yang G."/>
            <person name="Zhang L."/>
            <person name="Yang X."/>
            <person name="Zhao S."/>
            <person name="Ji Z."/>
            <person name="Zhou Q."/>
            <person name="Hu M."/>
            <person name="Wang Y."/>
            <person name="Chen M."/>
            <person name="Xu Y."/>
            <person name="Jin H."/>
            <person name="Xiao X."/>
            <person name="Hu G."/>
            <person name="Bao F."/>
            <person name="Hu Y."/>
            <person name="Wan P."/>
            <person name="Li L."/>
            <person name="Deng X."/>
            <person name="Kuang T."/>
            <person name="Xiang C."/>
            <person name="Zhu J.K."/>
            <person name="Oliver M.J."/>
            <person name="He Y."/>
        </authorList>
    </citation>
    <scope>NUCLEOTIDE SEQUENCE [LARGE SCALE GENOMIC DNA]</scope>
    <source>
        <strain evidence="3">cv. XS01</strain>
    </source>
</reference>
<feature type="compositionally biased region" description="Polar residues" evidence="1">
    <location>
        <begin position="30"/>
        <end position="39"/>
    </location>
</feature>
<protein>
    <submittedName>
        <fullName evidence="2">Kinase family protein</fullName>
    </submittedName>
</protein>
<gene>
    <name evidence="2" type="ORF">F511_26597</name>
</gene>
<keyword evidence="2" id="KW-0418">Kinase</keyword>
<feature type="compositionally biased region" description="Basic and acidic residues" evidence="1">
    <location>
        <begin position="199"/>
        <end position="212"/>
    </location>
</feature>
<dbReference type="EMBL" id="KQ992389">
    <property type="protein sequence ID" value="KZV50519.1"/>
    <property type="molecule type" value="Genomic_DNA"/>
</dbReference>
<proteinExistence type="predicted"/>
<evidence type="ECO:0000313" key="2">
    <source>
        <dbReference type="EMBL" id="KZV50519.1"/>
    </source>
</evidence>
<dbReference type="AlphaFoldDB" id="A0A2Z7D0U3"/>
<evidence type="ECO:0000256" key="1">
    <source>
        <dbReference type="SAM" id="MobiDB-lite"/>
    </source>
</evidence>